<organism evidence="7 8">
    <name type="scientific">Plakobranchus ocellatus</name>
    <dbReference type="NCBI Taxonomy" id="259542"/>
    <lineage>
        <taxon>Eukaryota</taxon>
        <taxon>Metazoa</taxon>
        <taxon>Spiralia</taxon>
        <taxon>Lophotrochozoa</taxon>
        <taxon>Mollusca</taxon>
        <taxon>Gastropoda</taxon>
        <taxon>Heterobranchia</taxon>
        <taxon>Euthyneura</taxon>
        <taxon>Panpulmonata</taxon>
        <taxon>Sacoglossa</taxon>
        <taxon>Placobranchoidea</taxon>
        <taxon>Plakobranchidae</taxon>
        <taxon>Plakobranchus</taxon>
    </lineage>
</organism>
<dbReference type="Proteomes" id="UP000735302">
    <property type="component" value="Unassembled WGS sequence"/>
</dbReference>
<feature type="domain" description="C2H2-type" evidence="6">
    <location>
        <begin position="266"/>
        <end position="293"/>
    </location>
</feature>
<keyword evidence="2" id="KW-0677">Repeat</keyword>
<dbReference type="EMBL" id="BLXT01005841">
    <property type="protein sequence ID" value="GFO26502.1"/>
    <property type="molecule type" value="Genomic_DNA"/>
</dbReference>
<accession>A0AAV4C4J5</accession>
<dbReference type="PANTHER" id="PTHR24379:SF121">
    <property type="entry name" value="C2H2-TYPE DOMAIN-CONTAINING PROTEIN"/>
    <property type="match status" value="1"/>
</dbReference>
<dbReference type="GO" id="GO:0008270">
    <property type="term" value="F:zinc ion binding"/>
    <property type="evidence" value="ECO:0007669"/>
    <property type="project" value="UniProtKB-KW"/>
</dbReference>
<dbReference type="InterPro" id="IPR013087">
    <property type="entry name" value="Znf_C2H2_type"/>
</dbReference>
<feature type="domain" description="C2H2-type" evidence="6">
    <location>
        <begin position="434"/>
        <end position="461"/>
    </location>
</feature>
<keyword evidence="8" id="KW-1185">Reference proteome</keyword>
<dbReference type="PANTHER" id="PTHR24379">
    <property type="entry name" value="KRAB AND ZINC FINGER DOMAIN-CONTAINING"/>
    <property type="match status" value="1"/>
</dbReference>
<name>A0AAV4C4J5_9GAST</name>
<proteinExistence type="predicted"/>
<evidence type="ECO:0000256" key="1">
    <source>
        <dbReference type="ARBA" id="ARBA00022723"/>
    </source>
</evidence>
<gene>
    <name evidence="7" type="ORF">PoB_005300700</name>
</gene>
<evidence type="ECO:0000256" key="4">
    <source>
        <dbReference type="ARBA" id="ARBA00022833"/>
    </source>
</evidence>
<comment type="caution">
    <text evidence="7">The sequence shown here is derived from an EMBL/GenBank/DDBJ whole genome shotgun (WGS) entry which is preliminary data.</text>
</comment>
<evidence type="ECO:0000313" key="8">
    <source>
        <dbReference type="Proteomes" id="UP000735302"/>
    </source>
</evidence>
<evidence type="ECO:0000256" key="2">
    <source>
        <dbReference type="ARBA" id="ARBA00022737"/>
    </source>
</evidence>
<keyword evidence="3 5" id="KW-0863">Zinc-finger</keyword>
<feature type="domain" description="C2H2-type" evidence="6">
    <location>
        <begin position="462"/>
        <end position="482"/>
    </location>
</feature>
<dbReference type="SMART" id="SM00355">
    <property type="entry name" value="ZnF_C2H2"/>
    <property type="match status" value="11"/>
</dbReference>
<evidence type="ECO:0000259" key="6">
    <source>
        <dbReference type="PROSITE" id="PS50157"/>
    </source>
</evidence>
<protein>
    <submittedName>
        <fullName evidence="7">Zinc finger protein 271</fullName>
    </submittedName>
</protein>
<evidence type="ECO:0000313" key="7">
    <source>
        <dbReference type="EMBL" id="GFO26502.1"/>
    </source>
</evidence>
<dbReference type="Pfam" id="PF00096">
    <property type="entry name" value="zf-C2H2"/>
    <property type="match status" value="2"/>
</dbReference>
<dbReference type="FunFam" id="3.30.160.60:FF:000446">
    <property type="entry name" value="Zinc finger protein"/>
    <property type="match status" value="2"/>
</dbReference>
<evidence type="ECO:0000256" key="5">
    <source>
        <dbReference type="PROSITE-ProRule" id="PRU00042"/>
    </source>
</evidence>
<feature type="domain" description="C2H2-type" evidence="6">
    <location>
        <begin position="406"/>
        <end position="433"/>
    </location>
</feature>
<reference evidence="7 8" key="1">
    <citation type="journal article" date="2021" name="Elife">
        <title>Chloroplast acquisition without the gene transfer in kleptoplastic sea slugs, Plakobranchus ocellatus.</title>
        <authorList>
            <person name="Maeda T."/>
            <person name="Takahashi S."/>
            <person name="Yoshida T."/>
            <person name="Shimamura S."/>
            <person name="Takaki Y."/>
            <person name="Nagai Y."/>
            <person name="Toyoda A."/>
            <person name="Suzuki Y."/>
            <person name="Arimoto A."/>
            <person name="Ishii H."/>
            <person name="Satoh N."/>
            <person name="Nishiyama T."/>
            <person name="Hasebe M."/>
            <person name="Maruyama T."/>
            <person name="Minagawa J."/>
            <person name="Obokata J."/>
            <person name="Shigenobu S."/>
        </authorList>
    </citation>
    <scope>NUCLEOTIDE SEQUENCE [LARGE SCALE GENOMIC DNA]</scope>
</reference>
<dbReference type="Pfam" id="PF13894">
    <property type="entry name" value="zf-C2H2_4"/>
    <property type="match status" value="1"/>
</dbReference>
<dbReference type="AlphaFoldDB" id="A0AAV4C4J5"/>
<feature type="domain" description="C2H2-type" evidence="6">
    <location>
        <begin position="295"/>
        <end position="322"/>
    </location>
</feature>
<dbReference type="SUPFAM" id="SSF57667">
    <property type="entry name" value="beta-beta-alpha zinc fingers"/>
    <property type="match status" value="4"/>
</dbReference>
<dbReference type="InterPro" id="IPR036236">
    <property type="entry name" value="Znf_C2H2_sf"/>
</dbReference>
<dbReference type="Gene3D" id="3.30.160.60">
    <property type="entry name" value="Classic Zinc Finger"/>
    <property type="match status" value="6"/>
</dbReference>
<dbReference type="PROSITE" id="PS50157">
    <property type="entry name" value="ZINC_FINGER_C2H2_2"/>
    <property type="match status" value="5"/>
</dbReference>
<sequence length="493" mass="56805">MADDVTLPCPECDFTTSKEKRLIKHLRKSHGKAVIKCPWCDHVHYSGSPASLCVHKKHGHRSIRLRCFLCEFSSRSLTRWATHMTRTHSGQTLSSVTLAGLAIDLGQERSSFHQQVCHVMKTNYRDSVDFHVKTEEKSSLHESSVEGTRLKLNSQKDIPVQTKEFNSEHNYKAHISDFSTTVGGGLPNLSSRFLCSLCEFKTSKQKKLRKHLEREHSHSTSKDCCTVESNTKRKHVEQDYSDSTTKDLCNDGSTADTPKAIEKPIVQCPYCSSTFSTIRDLETHCRSHHLKDSHYYCTHCDYHCNYISLHLKHLRIHTGEKPFACHLCPYRAAEWADLKRHVIRHSTGKQYKCPFCDVSVMRSELKTHVAKHSMETPLKCSLSVYASKNCTNLQPHIRKHTNERLYRCPFCAYAVKQLSDLRKHSRTHTNERPYKCPSCDHATSLPHHLKEHMRVHTKEKPYKCKHCLRGFSQMGNMRLHEKRATCLVTLKAQ</sequence>
<keyword evidence="4" id="KW-0862">Zinc</keyword>
<evidence type="ECO:0000256" key="3">
    <source>
        <dbReference type="ARBA" id="ARBA00022771"/>
    </source>
</evidence>
<keyword evidence="1" id="KW-0479">Metal-binding</keyword>
<dbReference type="PROSITE" id="PS00028">
    <property type="entry name" value="ZINC_FINGER_C2H2_1"/>
    <property type="match status" value="3"/>
</dbReference>
<dbReference type="FunFam" id="3.30.160.60:FF:001967">
    <property type="entry name" value="Ras-responsive element-binding protein"/>
    <property type="match status" value="1"/>
</dbReference>